<dbReference type="CDD" id="cd01300">
    <property type="entry name" value="YtcJ_like"/>
    <property type="match status" value="1"/>
</dbReference>
<dbReference type="Gene3D" id="3.10.310.70">
    <property type="match status" value="1"/>
</dbReference>
<dbReference type="EMBL" id="BTFW01000001">
    <property type="protein sequence ID" value="GMM62017.1"/>
    <property type="molecule type" value="Genomic_DNA"/>
</dbReference>
<reference evidence="3 4" key="1">
    <citation type="submission" date="2023-06" db="EMBL/GenBank/DDBJ databases">
        <title>Draft genome sequence of Novosphingobium sp. strain IK01.</title>
        <authorList>
            <person name="Hatamoto M."/>
            <person name="Ikarashi T."/>
            <person name="Yamaguchi T."/>
        </authorList>
    </citation>
    <scope>NUCLEOTIDE SEQUENCE [LARGE SCALE GENOMIC DNA]</scope>
    <source>
        <strain evidence="3 4">IK01</strain>
    </source>
</reference>
<accession>A0ABQ6PAS6</accession>
<feature type="domain" description="Amidohydrolase 3" evidence="2">
    <location>
        <begin position="96"/>
        <end position="574"/>
    </location>
</feature>
<proteinExistence type="predicted"/>
<comment type="caution">
    <text evidence="3">The sequence shown here is derived from an EMBL/GenBank/DDBJ whole genome shotgun (WGS) entry which is preliminary data.</text>
</comment>
<protein>
    <submittedName>
        <fullName evidence="3">Amidohydrolase</fullName>
    </submittedName>
</protein>
<dbReference type="PANTHER" id="PTHR22642:SF2">
    <property type="entry name" value="PROTEIN LONG AFTER FAR-RED 3"/>
    <property type="match status" value="1"/>
</dbReference>
<dbReference type="Gene3D" id="3.20.20.140">
    <property type="entry name" value="Metal-dependent hydrolases"/>
    <property type="match status" value="1"/>
</dbReference>
<dbReference type="Gene3D" id="2.30.40.10">
    <property type="entry name" value="Urease, subunit C, domain 1"/>
    <property type="match status" value="1"/>
</dbReference>
<dbReference type="Pfam" id="PF07969">
    <property type="entry name" value="Amidohydro_3"/>
    <property type="match status" value="1"/>
</dbReference>
<evidence type="ECO:0000256" key="1">
    <source>
        <dbReference type="SAM" id="SignalP"/>
    </source>
</evidence>
<dbReference type="Proteomes" id="UP001187221">
    <property type="component" value="Unassembled WGS sequence"/>
</dbReference>
<name>A0ABQ6PAS6_9SPHN</name>
<dbReference type="PROSITE" id="PS51257">
    <property type="entry name" value="PROKAR_LIPOPROTEIN"/>
    <property type="match status" value="1"/>
</dbReference>
<dbReference type="InterPro" id="IPR013108">
    <property type="entry name" value="Amidohydro_3"/>
</dbReference>
<evidence type="ECO:0000313" key="3">
    <source>
        <dbReference type="EMBL" id="GMM62017.1"/>
    </source>
</evidence>
<feature type="signal peptide" evidence="1">
    <location>
        <begin position="1"/>
        <end position="36"/>
    </location>
</feature>
<keyword evidence="4" id="KW-1185">Reference proteome</keyword>
<keyword evidence="1" id="KW-0732">Signal</keyword>
<gene>
    <name evidence="3" type="ORF">NUTIK01_27940</name>
</gene>
<evidence type="ECO:0000259" key="2">
    <source>
        <dbReference type="Pfam" id="PF07969"/>
    </source>
</evidence>
<dbReference type="InterPro" id="IPR011059">
    <property type="entry name" value="Metal-dep_hydrolase_composite"/>
</dbReference>
<organism evidence="3 4">
    <name type="scientific">Novosphingobium pituita</name>
    <dbReference type="NCBI Taxonomy" id="3056842"/>
    <lineage>
        <taxon>Bacteria</taxon>
        <taxon>Pseudomonadati</taxon>
        <taxon>Pseudomonadota</taxon>
        <taxon>Alphaproteobacteria</taxon>
        <taxon>Sphingomonadales</taxon>
        <taxon>Sphingomonadaceae</taxon>
        <taxon>Novosphingobium</taxon>
    </lineage>
</organism>
<evidence type="ECO:0000313" key="4">
    <source>
        <dbReference type="Proteomes" id="UP001187221"/>
    </source>
</evidence>
<feature type="chain" id="PRO_5045281294" evidence="1">
    <location>
        <begin position="37"/>
        <end position="593"/>
    </location>
</feature>
<dbReference type="SUPFAM" id="SSF51556">
    <property type="entry name" value="Metallo-dependent hydrolases"/>
    <property type="match status" value="1"/>
</dbReference>
<dbReference type="InterPro" id="IPR033932">
    <property type="entry name" value="YtcJ-like"/>
</dbReference>
<dbReference type="SUPFAM" id="SSF51338">
    <property type="entry name" value="Composite domain of metallo-dependent hydrolases"/>
    <property type="match status" value="1"/>
</dbReference>
<sequence>MRPRLTARHTGTAVIAMIAAACGAACVAGCAAPAMARPAAPPSAPATLLDNVHGETIDAQGQVEAVSGLLFDQTGTILQVFHPGDKLPKKGFAYHVDGQGRVILPGLIDSHVHVMGLGLAALSLDLSDTHSLAEALDQIRAFAAAHPDRAWIVGRGWNQEAWGLKDSTGASRFPTAAELDAALGDRPVWLERVDGHAGWANSAALKAAGITAGTKAPAGGTIPHRADGSPEGVLVDAAMDLMTPHLPPPRGADRDAALAKAQSLLFARGLTAVADMGTSIEDWQAFRRAGDANTLYVRIMAYAMGIDQMALIAGSAPTPWLYQDRLRMGGVKLFMDGALGSRGAWLKAPYADAPATRGLPQMNDTRLGNLMSRAAMDGFQVAVHAIGDAANAAVLHTVDDLSATYKGDRRWRLEHAQVIDAADMPLVGRNGVIASMQPTHQTSDRLMAEARLGPGRLAGAYAWQSVLKAGGRLAFGSDAPVERPDPFAGIAAAISREGPDGQPAGGWQPQEKVSRAAALAAYTTGGAWAGFAQNRFGRLAPGLRADFVLVDTDPMTASPQAIAKTRVFETWVGGGKVWPDDQAAPETGNQNRG</sequence>
<dbReference type="PANTHER" id="PTHR22642">
    <property type="entry name" value="IMIDAZOLONEPROPIONASE"/>
    <property type="match status" value="1"/>
</dbReference>
<dbReference type="InterPro" id="IPR032466">
    <property type="entry name" value="Metal_Hydrolase"/>
</dbReference>